<dbReference type="RefSeq" id="YP_007005987.1">
    <property type="nucleotide sequence ID" value="NC_019515.1"/>
</dbReference>
<organism evidence="1 2">
    <name type="scientific">Bacillus phage BCD7</name>
    <dbReference type="NCBI Taxonomy" id="1136534"/>
    <lineage>
        <taxon>Viruses</taxon>
        <taxon>Duplodnaviria</taxon>
        <taxon>Heunggongvirae</taxon>
        <taxon>Uroviricota</taxon>
        <taxon>Caudoviricetes</taxon>
        <taxon>Becedseptimavirus</taxon>
        <taxon>Becedseptimavirus BCD7</taxon>
    </lineage>
</organism>
<keyword evidence="2" id="KW-1185">Reference proteome</keyword>
<evidence type="ECO:0000313" key="1">
    <source>
        <dbReference type="EMBL" id="AEZ50583.1"/>
    </source>
</evidence>
<name>J9PU09_9CAUD</name>
<gene>
    <name evidence="1" type="ORF">BCD7_0136</name>
</gene>
<dbReference type="GeneID" id="14011655"/>
<proteinExistence type="predicted"/>
<dbReference type="Proteomes" id="UP000006298">
    <property type="component" value="Segment"/>
</dbReference>
<sequence length="112" mass="13314">MDEFMQVMFFKMGSNIPKEEKWWFFLKKLDGSGSKTVVVNNYEFLYTVAEEFDARDKARIRAEVYSLEEGVHVMDFLKHLALHYYCSIHNAVEEFDKSKSRKYKRKGELALV</sequence>
<accession>J9PU09</accession>
<evidence type="ECO:0000313" key="2">
    <source>
        <dbReference type="Proteomes" id="UP000006298"/>
    </source>
</evidence>
<dbReference type="EMBL" id="JN712910">
    <property type="protein sequence ID" value="AEZ50583.1"/>
    <property type="molecule type" value="Genomic_DNA"/>
</dbReference>
<protein>
    <submittedName>
        <fullName evidence="1">Uncharacterized protein</fullName>
    </submittedName>
</protein>
<reference evidence="1 2" key="1">
    <citation type="submission" date="2011-09" db="EMBL/GenBank/DDBJ databases">
        <title>Complete Genome Sequence of Bacillus cereus Bacteriophage BCD7.</title>
        <authorList>
            <person name="Lee J.-H."/>
            <person name="Shin H."/>
            <person name="Son B."/>
            <person name="Ryu S."/>
        </authorList>
    </citation>
    <scope>NUCLEOTIDE SEQUENCE [LARGE SCALE GENOMIC DNA]</scope>
</reference>
<dbReference type="KEGG" id="vg:14011655"/>